<feature type="signal peptide" evidence="1">
    <location>
        <begin position="1"/>
        <end position="21"/>
    </location>
</feature>
<keyword evidence="3" id="KW-1185">Reference proteome</keyword>
<evidence type="ECO:0000313" key="2">
    <source>
        <dbReference type="EMBL" id="MCV2868956.1"/>
    </source>
</evidence>
<protein>
    <submittedName>
        <fullName evidence="2">Uncharacterized protein</fullName>
    </submittedName>
</protein>
<evidence type="ECO:0000313" key="3">
    <source>
        <dbReference type="Proteomes" id="UP001652542"/>
    </source>
</evidence>
<name>A0ABT2ZCZ2_9RHOB</name>
<reference evidence="2 3" key="1">
    <citation type="submission" date="2022-10" db="EMBL/GenBank/DDBJ databases">
        <title>Defluviimonas sp. nov., isolated from ocean surface water.</title>
        <authorList>
            <person name="He W."/>
            <person name="Wang L."/>
            <person name="Zhang D.-F."/>
        </authorList>
    </citation>
    <scope>NUCLEOTIDE SEQUENCE [LARGE SCALE GENOMIC DNA]</scope>
    <source>
        <strain evidence="2 3">WL0002</strain>
    </source>
</reference>
<evidence type="ECO:0000256" key="1">
    <source>
        <dbReference type="SAM" id="SignalP"/>
    </source>
</evidence>
<comment type="caution">
    <text evidence="2">The sequence shown here is derived from an EMBL/GenBank/DDBJ whole genome shotgun (WGS) entry which is preliminary data.</text>
</comment>
<organism evidence="2 3">
    <name type="scientific">Albidovulum marisflavi</name>
    <dbReference type="NCBI Taxonomy" id="2984159"/>
    <lineage>
        <taxon>Bacteria</taxon>
        <taxon>Pseudomonadati</taxon>
        <taxon>Pseudomonadota</taxon>
        <taxon>Alphaproteobacteria</taxon>
        <taxon>Rhodobacterales</taxon>
        <taxon>Paracoccaceae</taxon>
        <taxon>Albidovulum</taxon>
    </lineage>
</organism>
<sequence>MPSIRGVVIAAALFCVSGAAAQAEVLECQFADYRGDGKRALAESVVPRTSTLILDGLVAQLKETGVSGGLTFDGNVFRIEMQDRMPAPVSGDAKIIWEIKRSNGEARVRTRAVRQNPWDDFPERNGIFIIKGRCSAR</sequence>
<feature type="chain" id="PRO_5046192167" evidence="1">
    <location>
        <begin position="22"/>
        <end position="137"/>
    </location>
</feature>
<keyword evidence="1" id="KW-0732">Signal</keyword>
<dbReference type="Proteomes" id="UP001652542">
    <property type="component" value="Unassembled WGS sequence"/>
</dbReference>
<accession>A0ABT2ZCZ2</accession>
<gene>
    <name evidence="2" type="ORF">OEW28_09970</name>
</gene>
<proteinExistence type="predicted"/>
<dbReference type="RefSeq" id="WP_263734615.1">
    <property type="nucleotide sequence ID" value="NZ_JAOWKY010000002.1"/>
</dbReference>
<dbReference type="EMBL" id="JAOWKY010000002">
    <property type="protein sequence ID" value="MCV2868956.1"/>
    <property type="molecule type" value="Genomic_DNA"/>
</dbReference>